<organism evidence="1 2">
    <name type="scientific">Streptomyces kaempferi</name>
    <dbReference type="NCBI Taxonomy" id="333725"/>
    <lineage>
        <taxon>Bacteria</taxon>
        <taxon>Bacillati</taxon>
        <taxon>Actinomycetota</taxon>
        <taxon>Actinomycetes</taxon>
        <taxon>Kitasatosporales</taxon>
        <taxon>Streptomycetaceae</taxon>
        <taxon>Streptomyces</taxon>
    </lineage>
</organism>
<comment type="caution">
    <text evidence="1">The sequence shown here is derived from an EMBL/GenBank/DDBJ whole genome shotgun (WGS) entry which is preliminary data.</text>
</comment>
<evidence type="ECO:0000313" key="2">
    <source>
        <dbReference type="Proteomes" id="UP001597058"/>
    </source>
</evidence>
<keyword evidence="2" id="KW-1185">Reference proteome</keyword>
<evidence type="ECO:0000313" key="1">
    <source>
        <dbReference type="EMBL" id="MFD1313644.1"/>
    </source>
</evidence>
<protein>
    <submittedName>
        <fullName evidence="1">Uncharacterized protein</fullName>
    </submittedName>
</protein>
<dbReference type="RefSeq" id="WP_381242414.1">
    <property type="nucleotide sequence ID" value="NZ_JBHSKH010000120.1"/>
</dbReference>
<accession>A0ABW3XWI6</accession>
<dbReference type="Proteomes" id="UP001597058">
    <property type="component" value="Unassembled WGS sequence"/>
</dbReference>
<name>A0ABW3XWI6_9ACTN</name>
<gene>
    <name evidence="1" type="ORF">ACFQ5X_49185</name>
</gene>
<dbReference type="EMBL" id="JBHTMM010000232">
    <property type="protein sequence ID" value="MFD1313644.1"/>
    <property type="molecule type" value="Genomic_DNA"/>
</dbReference>
<sequence>MKKTTPSTPTDVREHDRLHSLLAPAWAQGTPNTVVISAIGKTALAVH</sequence>
<proteinExistence type="predicted"/>
<reference evidence="2" key="1">
    <citation type="journal article" date="2019" name="Int. J. Syst. Evol. Microbiol.">
        <title>The Global Catalogue of Microorganisms (GCM) 10K type strain sequencing project: providing services to taxonomists for standard genome sequencing and annotation.</title>
        <authorList>
            <consortium name="The Broad Institute Genomics Platform"/>
            <consortium name="The Broad Institute Genome Sequencing Center for Infectious Disease"/>
            <person name="Wu L."/>
            <person name="Ma J."/>
        </authorList>
    </citation>
    <scope>NUCLEOTIDE SEQUENCE [LARGE SCALE GENOMIC DNA]</scope>
    <source>
        <strain evidence="2">CGMCC 4.7020</strain>
    </source>
</reference>